<evidence type="ECO:0000256" key="1">
    <source>
        <dbReference type="SAM" id="Coils"/>
    </source>
</evidence>
<evidence type="ECO:0000259" key="2">
    <source>
        <dbReference type="Pfam" id="PF03807"/>
    </source>
</evidence>
<dbReference type="InterPro" id="IPR028939">
    <property type="entry name" value="P5C_Rdtase_cat_N"/>
</dbReference>
<dbReference type="Gene3D" id="3.40.50.720">
    <property type="entry name" value="NAD(P)-binding Rossmann-like Domain"/>
    <property type="match status" value="1"/>
</dbReference>
<dbReference type="RefSeq" id="WP_035664217.1">
    <property type="nucleotide sequence ID" value="NZ_BAUV01000013.1"/>
</dbReference>
<evidence type="ECO:0000259" key="3">
    <source>
        <dbReference type="Pfam" id="PF09130"/>
    </source>
</evidence>
<dbReference type="InterPro" id="IPR013328">
    <property type="entry name" value="6PGD_dom2"/>
</dbReference>
<evidence type="ECO:0000313" key="5">
    <source>
        <dbReference type="Proteomes" id="UP000018896"/>
    </source>
</evidence>
<dbReference type="SUPFAM" id="SSF51735">
    <property type="entry name" value="NAD(P)-binding Rossmann-fold domains"/>
    <property type="match status" value="1"/>
</dbReference>
<organism evidence="4 5">
    <name type="scientific">Halalkalibacter akibai (strain ATCC 43226 / DSM 21942 / CIP 109018 / JCM 9157 / 1139)</name>
    <name type="common">Bacillus akibai</name>
    <dbReference type="NCBI Taxonomy" id="1236973"/>
    <lineage>
        <taxon>Bacteria</taxon>
        <taxon>Bacillati</taxon>
        <taxon>Bacillota</taxon>
        <taxon>Bacilli</taxon>
        <taxon>Bacillales</taxon>
        <taxon>Bacillaceae</taxon>
        <taxon>Halalkalibacter</taxon>
    </lineage>
</organism>
<dbReference type="SUPFAM" id="SSF48179">
    <property type="entry name" value="6-phosphogluconate dehydrogenase C-terminal domain-like"/>
    <property type="match status" value="1"/>
</dbReference>
<dbReference type="eggNOG" id="COG2084">
    <property type="taxonomic scope" value="Bacteria"/>
</dbReference>
<dbReference type="EMBL" id="BAUV01000013">
    <property type="protein sequence ID" value="GAE35030.1"/>
    <property type="molecule type" value="Genomic_DNA"/>
</dbReference>
<keyword evidence="1" id="KW-0175">Coiled coil</keyword>
<keyword evidence="5" id="KW-1185">Reference proteome</keyword>
<gene>
    <name evidence="4" type="ORF">JCM9157_2123</name>
</gene>
<dbReference type="OrthoDB" id="4333at2"/>
<dbReference type="InterPro" id="IPR036291">
    <property type="entry name" value="NAD(P)-bd_dom_sf"/>
</dbReference>
<sequence>MKIGFIGFGEAAYHISSGLQTEEVERIHTFDINVDHPSFGSKIKERAEELNIVLEGTLKDLISHSDVIICATSAKFALSIAKEAVPFLTEDKIYVDINATSPMVKEEIEQIVSSKCRYFVDGAVVESIPNYKHKVPILVSGKGASEFIEVGKCLGMNLTRINDKPGSASAIKMSRSIFMKGFTMLLLETLSLSNKYDVAPLIMESLNQSITGKYLEVTANNLLNRTAIHAERRVTELEEVIKTLEEANVNSLMSQATKEKLSYLVQLELNKFFNYEQPQNYADVVAAINSIEK</sequence>
<protein>
    <recommendedName>
        <fullName evidence="6">Phosphogluconate dehydrogenase</fullName>
    </recommendedName>
</protein>
<comment type="caution">
    <text evidence="4">The sequence shown here is derived from an EMBL/GenBank/DDBJ whole genome shotgun (WGS) entry which is preliminary data.</text>
</comment>
<dbReference type="InterPro" id="IPR008927">
    <property type="entry name" value="6-PGluconate_DH-like_C_sf"/>
</dbReference>
<dbReference type="STRING" id="1236973.JCM9157_2123"/>
<name>W4QSE1_HALA3</name>
<evidence type="ECO:0000313" key="4">
    <source>
        <dbReference type="EMBL" id="GAE35030.1"/>
    </source>
</evidence>
<feature type="domain" description="Phosphogluconate dehydrogenase NAD-binding putative C-terminal" evidence="3">
    <location>
        <begin position="195"/>
        <end position="261"/>
    </location>
</feature>
<feature type="domain" description="Pyrroline-5-carboxylate reductase catalytic N-terminal" evidence="2">
    <location>
        <begin position="2"/>
        <end position="99"/>
    </location>
</feature>
<dbReference type="Pfam" id="PF09130">
    <property type="entry name" value="DUF1932"/>
    <property type="match status" value="1"/>
</dbReference>
<dbReference type="AlphaFoldDB" id="W4QSE1"/>
<feature type="coiled-coil region" evidence="1">
    <location>
        <begin position="220"/>
        <end position="247"/>
    </location>
</feature>
<dbReference type="Proteomes" id="UP000018896">
    <property type="component" value="Unassembled WGS sequence"/>
</dbReference>
<evidence type="ECO:0008006" key="6">
    <source>
        <dbReference type="Google" id="ProtNLM"/>
    </source>
</evidence>
<dbReference type="Pfam" id="PF03807">
    <property type="entry name" value="F420_oxidored"/>
    <property type="match status" value="1"/>
</dbReference>
<dbReference type="InterPro" id="IPR015814">
    <property type="entry name" value="Pgluconate_DH_NAD-bd_C"/>
</dbReference>
<reference evidence="4 5" key="1">
    <citation type="journal article" date="2014" name="Genome Announc.">
        <title>Draft Genome Sequences of Three Alkaliphilic Bacillus Strains, Bacillus wakoensis JCM 9140T, Bacillus akibai JCM 9157T, and Bacillus hemicellulosilyticus JCM 9152T.</title>
        <authorList>
            <person name="Yuki M."/>
            <person name="Oshima K."/>
            <person name="Suda W."/>
            <person name="Oshida Y."/>
            <person name="Kitamura K."/>
            <person name="Iida T."/>
            <person name="Hattori M."/>
            <person name="Ohkuma M."/>
        </authorList>
    </citation>
    <scope>NUCLEOTIDE SEQUENCE [LARGE SCALE GENOMIC DNA]</scope>
    <source>
        <strain evidence="4 5">JCM 9157</strain>
    </source>
</reference>
<dbReference type="Gene3D" id="1.10.1040.10">
    <property type="entry name" value="N-(1-d-carboxylethyl)-l-norvaline Dehydrogenase, domain 2"/>
    <property type="match status" value="1"/>
</dbReference>
<proteinExistence type="predicted"/>
<accession>W4QSE1</accession>